<dbReference type="OrthoDB" id="3532023at2"/>
<comment type="caution">
    <text evidence="1">The sequence shown here is derived from an EMBL/GenBank/DDBJ whole genome shotgun (WGS) entry which is preliminary data.</text>
</comment>
<dbReference type="EMBL" id="SMJZ01000036">
    <property type="protein sequence ID" value="TDC07729.1"/>
    <property type="molecule type" value="Genomic_DNA"/>
</dbReference>
<protein>
    <submittedName>
        <fullName evidence="1">Uncharacterized protein</fullName>
    </submittedName>
</protein>
<sequence>MSIGYRTHDRDEDGVMREVSVVASTHAENRGTTVKNTAALAVDAFEIAVIHLWPGNKKLQSEAKRALAEAQRQCKPDHDPESVPLSIGYTVGCGAPIPVVVNNKEGTPVMTITQSVDISIPYGYGWDD</sequence>
<reference evidence="1 2" key="1">
    <citation type="submission" date="2019-02" db="EMBL/GenBank/DDBJ databases">
        <title>Draft genome sequences of novel Actinobacteria.</title>
        <authorList>
            <person name="Sahin N."/>
            <person name="Ay H."/>
            <person name="Saygin H."/>
        </authorList>
    </citation>
    <scope>NUCLEOTIDE SEQUENCE [LARGE SCALE GENOMIC DNA]</scope>
    <source>
        <strain evidence="1 2">KC201</strain>
    </source>
</reference>
<evidence type="ECO:0000313" key="1">
    <source>
        <dbReference type="EMBL" id="TDC07729.1"/>
    </source>
</evidence>
<accession>A0A4R4NFH2</accession>
<gene>
    <name evidence="1" type="ORF">E1267_12325</name>
</gene>
<proteinExistence type="predicted"/>
<dbReference type="RefSeq" id="WP_132332568.1">
    <property type="nucleotide sequence ID" value="NZ_SMJZ01000036.1"/>
</dbReference>
<organism evidence="1 2">
    <name type="scientific">Nonomuraea longispora</name>
    <dbReference type="NCBI Taxonomy" id="1848320"/>
    <lineage>
        <taxon>Bacteria</taxon>
        <taxon>Bacillati</taxon>
        <taxon>Actinomycetota</taxon>
        <taxon>Actinomycetes</taxon>
        <taxon>Streptosporangiales</taxon>
        <taxon>Streptosporangiaceae</taxon>
        <taxon>Nonomuraea</taxon>
    </lineage>
</organism>
<dbReference type="Proteomes" id="UP000295157">
    <property type="component" value="Unassembled WGS sequence"/>
</dbReference>
<keyword evidence="2" id="KW-1185">Reference proteome</keyword>
<dbReference type="AlphaFoldDB" id="A0A4R4NFH2"/>
<evidence type="ECO:0000313" key="2">
    <source>
        <dbReference type="Proteomes" id="UP000295157"/>
    </source>
</evidence>
<name>A0A4R4NFH2_9ACTN</name>